<dbReference type="AlphaFoldDB" id="A0A8J9YJ41"/>
<sequence length="95" mass="10094">MSNLLISQSNLPISQPVTANGSALDVTGLLTESSALKAGNEATSRTDMAVKLAKVAFSEDTLARSNCSGWSIKNKNGEETEFKKKLNPALLQVIK</sequence>
<keyword evidence="2" id="KW-1185">Reference proteome</keyword>
<accession>A0A8J9YJ41</accession>
<name>A0A8J9YJ41_BRALA</name>
<gene>
    <name evidence="1" type="primary">Hypp79</name>
    <name evidence="1" type="ORF">BLAG_LOCUS223</name>
</gene>
<dbReference type="Proteomes" id="UP000838412">
    <property type="component" value="Chromosome 1"/>
</dbReference>
<evidence type="ECO:0000313" key="1">
    <source>
        <dbReference type="EMBL" id="CAH1226031.1"/>
    </source>
</evidence>
<proteinExistence type="predicted"/>
<protein>
    <submittedName>
        <fullName evidence="1">Hypp79 protein</fullName>
    </submittedName>
</protein>
<evidence type="ECO:0000313" key="2">
    <source>
        <dbReference type="Proteomes" id="UP000838412"/>
    </source>
</evidence>
<reference evidence="1" key="1">
    <citation type="submission" date="2022-01" db="EMBL/GenBank/DDBJ databases">
        <authorList>
            <person name="Braso-Vives M."/>
        </authorList>
    </citation>
    <scope>NUCLEOTIDE SEQUENCE</scope>
</reference>
<dbReference type="EMBL" id="OV696686">
    <property type="protein sequence ID" value="CAH1226031.1"/>
    <property type="molecule type" value="Genomic_DNA"/>
</dbReference>
<organism evidence="1 2">
    <name type="scientific">Branchiostoma lanceolatum</name>
    <name type="common">Common lancelet</name>
    <name type="synonym">Amphioxus lanceolatum</name>
    <dbReference type="NCBI Taxonomy" id="7740"/>
    <lineage>
        <taxon>Eukaryota</taxon>
        <taxon>Metazoa</taxon>
        <taxon>Chordata</taxon>
        <taxon>Cephalochordata</taxon>
        <taxon>Leptocardii</taxon>
        <taxon>Amphioxiformes</taxon>
        <taxon>Branchiostomatidae</taxon>
        <taxon>Branchiostoma</taxon>
    </lineage>
</organism>